<evidence type="ECO:0000259" key="1">
    <source>
        <dbReference type="SMART" id="SM00849"/>
    </source>
</evidence>
<dbReference type="InterPro" id="IPR044097">
    <property type="entry name" value="Bds1/SdsA1_MBL-fold"/>
</dbReference>
<comment type="caution">
    <text evidence="2">The sequence shown here is derived from an EMBL/GenBank/DDBJ whole genome shotgun (WGS) entry which is preliminary data.</text>
</comment>
<protein>
    <submittedName>
        <fullName evidence="2">Alkyl/aryl-sulfatase</fullName>
    </submittedName>
</protein>
<dbReference type="InterPro" id="IPR052195">
    <property type="entry name" value="Bact_Alkyl/Aryl-Sulfatase"/>
</dbReference>
<dbReference type="PANTHER" id="PTHR43223:SF1">
    <property type="entry name" value="ALKYL_ARYL-SULFATASE BDS1"/>
    <property type="match status" value="1"/>
</dbReference>
<dbReference type="SUPFAM" id="SSF56281">
    <property type="entry name" value="Metallo-hydrolase/oxidoreductase"/>
    <property type="match status" value="1"/>
</dbReference>
<keyword evidence="4" id="KW-1185">Reference proteome</keyword>
<dbReference type="SMART" id="SM00849">
    <property type="entry name" value="Lactamase_B"/>
    <property type="match status" value="1"/>
</dbReference>
<dbReference type="GO" id="GO:0018741">
    <property type="term" value="F:linear primary-alkylsulfatase activity"/>
    <property type="evidence" value="ECO:0007669"/>
    <property type="project" value="InterPro"/>
</dbReference>
<dbReference type="InterPro" id="IPR038536">
    <property type="entry name" value="Alkyl/aryl-sulf_dimr_sf"/>
</dbReference>
<reference evidence="3" key="2">
    <citation type="submission" date="2020-02" db="EMBL/GenBank/DDBJ databases">
        <authorList>
            <person name="Littmann E."/>
            <person name="Sorbara M."/>
        </authorList>
    </citation>
    <scope>NUCLEOTIDE SEQUENCE</scope>
    <source>
        <strain evidence="3">MSK.1.17</strain>
    </source>
</reference>
<name>A0AAW5BWY8_9FIRM</name>
<dbReference type="GO" id="GO:0018909">
    <property type="term" value="P:dodecyl sulfate metabolic process"/>
    <property type="evidence" value="ECO:0007669"/>
    <property type="project" value="InterPro"/>
</dbReference>
<dbReference type="Gene3D" id="3.60.15.30">
    <property type="entry name" value="Metallo-beta-lactamase domain"/>
    <property type="match status" value="1"/>
</dbReference>
<evidence type="ECO:0000313" key="2">
    <source>
        <dbReference type="EMBL" id="MCG4745329.1"/>
    </source>
</evidence>
<dbReference type="Pfam" id="PF14863">
    <property type="entry name" value="Alkyl_sulf_dimr"/>
    <property type="match status" value="1"/>
</dbReference>
<dbReference type="InterPro" id="IPR001279">
    <property type="entry name" value="Metallo-B-lactamas"/>
</dbReference>
<dbReference type="EMBL" id="JAKNGE010000008">
    <property type="protein sequence ID" value="MCG4745329.1"/>
    <property type="molecule type" value="Genomic_DNA"/>
</dbReference>
<dbReference type="Pfam" id="PF00753">
    <property type="entry name" value="Lactamase_B"/>
    <property type="match status" value="1"/>
</dbReference>
<evidence type="ECO:0000313" key="4">
    <source>
        <dbReference type="Proteomes" id="UP000669239"/>
    </source>
</evidence>
<organism evidence="2 5">
    <name type="scientific">Enterocloster aldenensis</name>
    <dbReference type="NCBI Taxonomy" id="358742"/>
    <lineage>
        <taxon>Bacteria</taxon>
        <taxon>Bacillati</taxon>
        <taxon>Bacillota</taxon>
        <taxon>Clostridia</taxon>
        <taxon>Lachnospirales</taxon>
        <taxon>Lachnospiraceae</taxon>
        <taxon>Enterocloster</taxon>
    </lineage>
</organism>
<evidence type="ECO:0000313" key="5">
    <source>
        <dbReference type="Proteomes" id="UP001299608"/>
    </source>
</evidence>
<proteinExistence type="predicted"/>
<dbReference type="InterPro" id="IPR029228">
    <property type="entry name" value="Alkyl_sulf_dimr"/>
</dbReference>
<reference evidence="2" key="3">
    <citation type="submission" date="2022-01" db="EMBL/GenBank/DDBJ databases">
        <title>Collection of gut derived symbiotic bacterial strains cultured from healthy donors.</title>
        <authorList>
            <person name="Lin H."/>
            <person name="Kohout C."/>
            <person name="Waligurski E."/>
            <person name="Pamer E.G."/>
        </authorList>
    </citation>
    <scope>NUCLEOTIDE SEQUENCE</scope>
    <source>
        <strain evidence="2">DFI.6.55</strain>
    </source>
</reference>
<accession>A0AAW5BWY8</accession>
<dbReference type="RefSeq" id="WP_165642205.1">
    <property type="nucleotide sequence ID" value="NZ_BAABZL010000001.1"/>
</dbReference>
<dbReference type="Proteomes" id="UP001299608">
    <property type="component" value="Unassembled WGS sequence"/>
</dbReference>
<dbReference type="Gene3D" id="1.25.40.880">
    <property type="entry name" value="Alkyl sulfatase, dimerisation domain"/>
    <property type="match status" value="1"/>
</dbReference>
<dbReference type="Proteomes" id="UP000669239">
    <property type="component" value="Unassembled WGS sequence"/>
</dbReference>
<dbReference type="GeneID" id="97207430"/>
<dbReference type="GO" id="GO:0046983">
    <property type="term" value="F:protein dimerization activity"/>
    <property type="evidence" value="ECO:0007669"/>
    <property type="project" value="InterPro"/>
</dbReference>
<feature type="domain" description="Metallo-beta-lactamase" evidence="1">
    <location>
        <begin position="37"/>
        <end position="248"/>
    </location>
</feature>
<dbReference type="InterPro" id="IPR036866">
    <property type="entry name" value="RibonucZ/Hydroxyglut_hydro"/>
</dbReference>
<dbReference type="EMBL" id="JAAITT010000015">
    <property type="protein sequence ID" value="NSJ49457.1"/>
    <property type="molecule type" value="Genomic_DNA"/>
</dbReference>
<gene>
    <name evidence="3" type="ORF">G5B36_12185</name>
    <name evidence="2" type="ORF">L0N08_07905</name>
</gene>
<dbReference type="PANTHER" id="PTHR43223">
    <property type="entry name" value="ALKYL/ARYL-SULFATASE"/>
    <property type="match status" value="1"/>
</dbReference>
<dbReference type="CDD" id="cd07710">
    <property type="entry name" value="arylsulfatase_Sdsa1-like_MBL-fold"/>
    <property type="match status" value="1"/>
</dbReference>
<evidence type="ECO:0000313" key="3">
    <source>
        <dbReference type="EMBL" id="NSJ49457.1"/>
    </source>
</evidence>
<reference evidence="3 4" key="1">
    <citation type="journal article" date="2020" name="Cell Host Microbe">
        <title>Functional and Genomic Variation between Human-Derived Isolates of Lachnospiraceae Reveals Inter- and Intra-Species Diversity.</title>
        <authorList>
            <person name="Sorbara M.T."/>
            <person name="Littmann E.R."/>
            <person name="Fontana E."/>
            <person name="Moody T.U."/>
            <person name="Kohout C.E."/>
            <person name="Gjonbalaj M."/>
            <person name="Eaton V."/>
            <person name="Seok R."/>
            <person name="Leiner I.M."/>
            <person name="Pamer E.G."/>
        </authorList>
    </citation>
    <scope>NUCLEOTIDE SEQUENCE [LARGE SCALE GENOMIC DNA]</scope>
    <source>
        <strain evidence="3 4">MSK.1.17</strain>
    </source>
</reference>
<sequence length="422" mass="46971">MLIEQGSQKLREFTEASYQEKHTKVTDGVWHISGLGHSNAVVIEGKTGVILIDTLDSLERGRKLLSIIREKTGKDVGTIIYTHGHPDHRGGAGAFLESNPEVIAFAPKTAALERTGLLKDIQNLRGYRQFGYGLMDEENISQGIGPREGEAYGEQRAFVPPSVVYGQDQVIREIDGVCLEMLRLPGETEDQIMVWVPEKKVLCCGDNYYGCFPNLYAVRGSQYRDLAIWIKSLDVLMSYPAEYLLPGHTGVIYGNDDIKEVLGNFRRAIDYILEKTLEGMNQGRSEDQLAAEVKLPPEYAGLPYLGEYYGCVEWTVRAVYTAYLGWFDGNPTHLHPLSPKARADKKTALMGGRTNVLKAAREACQAKEYQWCLELCDQLLDGDGDDREAALLKADALTSIAGYETSANGRHYYLSCAKELRG</sequence>
<dbReference type="AlphaFoldDB" id="A0AAW5BWY8"/>